<protein>
    <submittedName>
        <fullName evidence="2">Uncharacterized protein</fullName>
    </submittedName>
</protein>
<evidence type="ECO:0000313" key="3">
    <source>
        <dbReference type="Proteomes" id="UP001064782"/>
    </source>
</evidence>
<evidence type="ECO:0000313" key="1">
    <source>
        <dbReference type="EMBL" id="GLB86892.1"/>
    </source>
</evidence>
<dbReference type="Proteomes" id="UP001064782">
    <property type="component" value="Unassembled WGS sequence"/>
</dbReference>
<reference evidence="2" key="1">
    <citation type="submission" date="2022-08" db="EMBL/GenBank/DDBJ databases">
        <title>Mycobacterium kiyosense sp. nov., scotochromogenic slow-glowing species isolated from respiratory specimens.</title>
        <authorList>
            <person name="Fukano H."/>
            <person name="Kazumi Y."/>
            <person name="Sakagami N."/>
            <person name="Ato M."/>
            <person name="Mitarai S."/>
            <person name="Hoshino Y."/>
        </authorList>
    </citation>
    <scope>NUCLEOTIDE SEQUENCE</scope>
    <source>
        <strain evidence="2">1413</strain>
        <strain evidence="1">SRL2020-028</strain>
    </source>
</reference>
<dbReference type="EMBL" id="BRXE01000207">
    <property type="protein sequence ID" value="GLB86892.1"/>
    <property type="molecule type" value="Genomic_DNA"/>
</dbReference>
<dbReference type="EMBL" id="BRZI01000039">
    <property type="protein sequence ID" value="GLD32241.1"/>
    <property type="molecule type" value="Genomic_DNA"/>
</dbReference>
<dbReference type="Proteomes" id="UP001165663">
    <property type="component" value="Unassembled WGS sequence"/>
</dbReference>
<sequence length="133" mass="13945">MVVELVVLLPCEQGTSRPGRCGGLSYSYVMMGAMSTDSRYPPTIVSVPQGLTAIDADGKVLPIVALRVDYNPAAPADYGEPATKITPLYLAEGGSIGAVFNEATIGLSEAWTPASFVGYIETALSMDDPGPFR</sequence>
<gene>
    <name evidence="2" type="ORF">Mkiyose1413_41240</name>
    <name evidence="1" type="ORF">SRL2020028_61480</name>
</gene>
<organism evidence="2 3">
    <name type="scientific">Mycobacterium kiyosense</name>
    <dbReference type="NCBI Taxonomy" id="2871094"/>
    <lineage>
        <taxon>Bacteria</taxon>
        <taxon>Bacillati</taxon>
        <taxon>Actinomycetota</taxon>
        <taxon>Actinomycetes</taxon>
        <taxon>Mycobacteriales</taxon>
        <taxon>Mycobacteriaceae</taxon>
        <taxon>Mycobacterium</taxon>
    </lineage>
</organism>
<comment type="caution">
    <text evidence="2">The sequence shown here is derived from an EMBL/GenBank/DDBJ whole genome shotgun (WGS) entry which is preliminary data.</text>
</comment>
<accession>A0A9P3Q713</accession>
<proteinExistence type="predicted"/>
<dbReference type="AlphaFoldDB" id="A0A9P3Q713"/>
<evidence type="ECO:0000313" key="2">
    <source>
        <dbReference type="EMBL" id="GLD32241.1"/>
    </source>
</evidence>
<name>A0A9P3Q713_9MYCO</name>
<keyword evidence="3" id="KW-1185">Reference proteome</keyword>